<evidence type="ECO:0000313" key="2">
    <source>
        <dbReference type="Proteomes" id="UP000807769"/>
    </source>
</evidence>
<dbReference type="EMBL" id="JABBWG010000026">
    <property type="protein sequence ID" value="KAG1812523.1"/>
    <property type="molecule type" value="Genomic_DNA"/>
</dbReference>
<dbReference type="RefSeq" id="XP_041190668.1">
    <property type="nucleotide sequence ID" value="XM_041340562.1"/>
</dbReference>
<evidence type="ECO:0000313" key="1">
    <source>
        <dbReference type="EMBL" id="KAG1812523.1"/>
    </source>
</evidence>
<sequence length="587" mass="65954">MDIHVQPPLSRTHTQSHSFCPPLRLLLSLILNRSQFRMLRVARRLFHPTITRSSFTSQYIMMRLEIISINNLQVPLKSIPAGIYITINIGSRRRWKSAIKVLSSNKSVAWGDTVTLSSHTSPAFSVEIGASYEVDQMLGSGEVIRKLQTSWDELLDQGNQIFDLSFPPVRGVHPSLTLKTAVLHACDDEGGPLSGSLVDCEISRNTDAGRARLAKYVIRKRVSHLNHAVQHFRLVLDQLPVNHPDHADVLTNLAYTRLQAYIYIQDIDTITSLFREALALRPQGHPDHAPSLYHLITALNWHDRKDSTTAVSLHEEALRLRSVGHKSRSFSSGNLGTALVTCFNEHGDIDVIARAIDLFREALVLRLFGHPRRDTTRNNLASALTTAYGNSHVSEDLNGVVDRYCESLQSSATITNRAAADRAATEHRRLMKQWEAAAEIRHLQAFSRFLLPAVVCKPASGSASRPSYHLHRESIVVQCHYFTISGKPHHVPLSSITPADLKILKDRFTRAIQHASRMNPGESRMDLIVLSRIIWNEIMLPIVNVLKHVLKLKRRSRIWLCPTAAFTSIPLHAAKPFKQRQIALGRA</sequence>
<dbReference type="GeneID" id="64634578"/>
<dbReference type="Gene3D" id="1.25.40.10">
    <property type="entry name" value="Tetratricopeptide repeat domain"/>
    <property type="match status" value="1"/>
</dbReference>
<dbReference type="Proteomes" id="UP000807769">
    <property type="component" value="Unassembled WGS sequence"/>
</dbReference>
<comment type="caution">
    <text evidence="1">The sequence shown here is derived from an EMBL/GenBank/DDBJ whole genome shotgun (WGS) entry which is preliminary data.</text>
</comment>
<gene>
    <name evidence="1" type="ORF">BJ212DRAFT_1483137</name>
</gene>
<proteinExistence type="predicted"/>
<reference evidence="1" key="1">
    <citation type="journal article" date="2020" name="New Phytol.">
        <title>Comparative genomics reveals dynamic genome evolution in host specialist ectomycorrhizal fungi.</title>
        <authorList>
            <person name="Lofgren L.A."/>
            <person name="Nguyen N.H."/>
            <person name="Vilgalys R."/>
            <person name="Ruytinx J."/>
            <person name="Liao H.L."/>
            <person name="Branco S."/>
            <person name="Kuo A."/>
            <person name="LaButti K."/>
            <person name="Lipzen A."/>
            <person name="Andreopoulos W."/>
            <person name="Pangilinan J."/>
            <person name="Riley R."/>
            <person name="Hundley H."/>
            <person name="Na H."/>
            <person name="Barry K."/>
            <person name="Grigoriev I.V."/>
            <person name="Stajich J.E."/>
            <person name="Kennedy P.G."/>
        </authorList>
    </citation>
    <scope>NUCLEOTIDE SEQUENCE</scope>
    <source>
        <strain evidence="1">MN1</strain>
    </source>
</reference>
<protein>
    <submittedName>
        <fullName evidence="1">Uncharacterized protein</fullName>
    </submittedName>
</protein>
<name>A0A9P7E692_9AGAM</name>
<dbReference type="InterPro" id="IPR011990">
    <property type="entry name" value="TPR-like_helical_dom_sf"/>
</dbReference>
<organism evidence="1 2">
    <name type="scientific">Suillus subaureus</name>
    <dbReference type="NCBI Taxonomy" id="48587"/>
    <lineage>
        <taxon>Eukaryota</taxon>
        <taxon>Fungi</taxon>
        <taxon>Dikarya</taxon>
        <taxon>Basidiomycota</taxon>
        <taxon>Agaricomycotina</taxon>
        <taxon>Agaricomycetes</taxon>
        <taxon>Agaricomycetidae</taxon>
        <taxon>Boletales</taxon>
        <taxon>Suillineae</taxon>
        <taxon>Suillaceae</taxon>
        <taxon>Suillus</taxon>
    </lineage>
</organism>
<dbReference type="OrthoDB" id="9991317at2759"/>
<dbReference type="AlphaFoldDB" id="A0A9P7E692"/>
<accession>A0A9P7E692</accession>
<keyword evidence="2" id="KW-1185">Reference proteome</keyword>